<evidence type="ECO:0000256" key="1">
    <source>
        <dbReference type="SAM" id="MobiDB-lite"/>
    </source>
</evidence>
<evidence type="ECO:0000313" key="4">
    <source>
        <dbReference type="Proteomes" id="UP000429607"/>
    </source>
</evidence>
<organism evidence="2 4">
    <name type="scientific">Phytophthora rubi</name>
    <dbReference type="NCBI Taxonomy" id="129364"/>
    <lineage>
        <taxon>Eukaryota</taxon>
        <taxon>Sar</taxon>
        <taxon>Stramenopiles</taxon>
        <taxon>Oomycota</taxon>
        <taxon>Peronosporomycetes</taxon>
        <taxon>Peronosporales</taxon>
        <taxon>Peronosporaceae</taxon>
        <taxon>Phytophthora</taxon>
    </lineage>
</organism>
<evidence type="ECO:0008006" key="6">
    <source>
        <dbReference type="Google" id="ProtNLM"/>
    </source>
</evidence>
<evidence type="ECO:0000313" key="5">
    <source>
        <dbReference type="Proteomes" id="UP000434957"/>
    </source>
</evidence>
<feature type="region of interest" description="Disordered" evidence="1">
    <location>
        <begin position="347"/>
        <end position="375"/>
    </location>
</feature>
<evidence type="ECO:0000313" key="2">
    <source>
        <dbReference type="EMBL" id="KAE8966513.1"/>
    </source>
</evidence>
<evidence type="ECO:0000313" key="3">
    <source>
        <dbReference type="EMBL" id="KAE9274992.1"/>
    </source>
</evidence>
<feature type="compositionally biased region" description="Basic and acidic residues" evidence="1">
    <location>
        <begin position="16"/>
        <end position="27"/>
    </location>
</feature>
<dbReference type="AlphaFoldDB" id="A0A6A3HCF7"/>
<dbReference type="EMBL" id="QXFV01005061">
    <property type="protein sequence ID" value="KAE8966513.1"/>
    <property type="molecule type" value="Genomic_DNA"/>
</dbReference>
<sequence>MVRVLGSSGDSGFHCESQEEVKVKIEQGDQASSDLESTTTPLNEARFADRQSARRTSVDGNEADPNPDLEDKLQLPPQVPSGTPVGLESHRDSLTKQTKAGSDRYTFADSPITRKPYRPLGSRYDRIQMKTSTMRKKMKVSELDEVDLGRPDPEWSEAALEYAFRLKELHEFLDQDPVMQILRLEQIGERKGPVAAPVMTDNKLDAVKDFMGLLKVTGLIVGAFDVNDLFDLDVKIIQSSHRMFFDKLKVLVGETTTNPGPVVLDSVSPLLIGPTGGWTSSSSIGVVDPGSDAPPEPPRTALGPSGPTAIAPDFDAVTGRLESHFQGATSRFLKENEAFIPAPVAEVSQNPGSQDVEVESAGSQDHSHWDNDPDDIDFQPSAPPALATATAISAESRAIQRFQISAISELKEFSGKVPDEDRARTWISKVKSSFRRDHVSDEEKCLTLAELLSGPAKNWHRQLPRTTRNKWSDLLRSFRIQYCGFGVSGVHQYYQAHKRPDESALEYLYRLNVAGLRARLKIKDGGSKERREHVVHFIDTSGDEDLADQLTLLRLPDVDELEAGLRALDRAKNRRKTSALESDNCPLKGLPTPPQAPAVYVRAIKIQATGSEYDSEGDGSVFDEDYPRRVYLAAGNKR</sequence>
<feature type="compositionally biased region" description="Polar residues" evidence="1">
    <location>
        <begin position="29"/>
        <end position="42"/>
    </location>
</feature>
<dbReference type="EMBL" id="QXFT01004950">
    <property type="protein sequence ID" value="KAE9274992.1"/>
    <property type="molecule type" value="Genomic_DNA"/>
</dbReference>
<feature type="region of interest" description="Disordered" evidence="1">
    <location>
        <begin position="1"/>
        <end position="119"/>
    </location>
</feature>
<name>A0A6A3HCF7_9STRA</name>
<gene>
    <name evidence="2" type="ORF">PR001_g28384</name>
    <name evidence="3" type="ORF">PR003_g29456</name>
</gene>
<dbReference type="Proteomes" id="UP000429607">
    <property type="component" value="Unassembled WGS sequence"/>
</dbReference>
<proteinExistence type="predicted"/>
<keyword evidence="5" id="KW-1185">Reference proteome</keyword>
<reference evidence="2 4" key="1">
    <citation type="submission" date="2018-09" db="EMBL/GenBank/DDBJ databases">
        <title>Genomic investigation of the strawberry pathogen Phytophthora fragariae indicates pathogenicity is determined by transcriptional variation in three key races.</title>
        <authorList>
            <person name="Adams T.M."/>
            <person name="Armitage A.D."/>
            <person name="Sobczyk M.K."/>
            <person name="Bates H.J."/>
            <person name="Dunwell J.M."/>
            <person name="Nellist C.F."/>
            <person name="Harrison R.J."/>
        </authorList>
    </citation>
    <scope>NUCLEOTIDE SEQUENCE [LARGE SCALE GENOMIC DNA]</scope>
    <source>
        <strain evidence="2 4">SCRP249</strain>
        <strain evidence="3 5">SCRP333</strain>
    </source>
</reference>
<protein>
    <recommendedName>
        <fullName evidence="6">Retrotransposon gag domain-containing protein</fullName>
    </recommendedName>
</protein>
<accession>A0A6A3HCF7</accession>
<comment type="caution">
    <text evidence="2">The sequence shown here is derived from an EMBL/GenBank/DDBJ whole genome shotgun (WGS) entry which is preliminary data.</text>
</comment>
<dbReference type="Proteomes" id="UP000434957">
    <property type="component" value="Unassembled WGS sequence"/>
</dbReference>
<feature type="region of interest" description="Disordered" evidence="1">
    <location>
        <begin position="281"/>
        <end position="306"/>
    </location>
</feature>